<dbReference type="RGD" id="619823">
    <property type="gene designation" value="Xrcc1"/>
</dbReference>
<dbReference type="PROSITE" id="PS51257">
    <property type="entry name" value="PROKAR_LIPOPROTEIN"/>
    <property type="match status" value="1"/>
</dbReference>
<evidence type="ECO:0000313" key="2">
    <source>
        <dbReference type="EMBL" id="EDM08086.1"/>
    </source>
</evidence>
<reference evidence="2 3" key="1">
    <citation type="submission" date="2005-09" db="EMBL/GenBank/DDBJ databases">
        <authorList>
            <person name="Mural R.J."/>
            <person name="Li P.W."/>
            <person name="Adams M.D."/>
            <person name="Amanatides P.G."/>
            <person name="Baden-Tillson H."/>
            <person name="Barnstead M."/>
            <person name="Chin S.H."/>
            <person name="Dew I."/>
            <person name="Evans C.A."/>
            <person name="Ferriera S."/>
            <person name="Flanigan M."/>
            <person name="Fosler C."/>
            <person name="Glodek A."/>
            <person name="Gu Z."/>
            <person name="Holt R.A."/>
            <person name="Jennings D."/>
            <person name="Kraft C.L."/>
            <person name="Lu F."/>
            <person name="Nguyen T."/>
            <person name="Nusskern D.R."/>
            <person name="Pfannkoch C.M."/>
            <person name="Sitter C."/>
            <person name="Sutton G.G."/>
            <person name="Venter J.C."/>
            <person name="Wang Z."/>
            <person name="Woodage T."/>
            <person name="Zheng X.H."/>
            <person name="Zhong F."/>
        </authorList>
    </citation>
    <scope>NUCLEOTIDE SEQUENCE [LARGE SCALE GENOMIC DNA]</scope>
    <source>
        <strain>BN</strain>
        <strain evidence="3">Sprague-Dawley</strain>
    </source>
</reference>
<accession>A6J900</accession>
<feature type="region of interest" description="Disordered" evidence="1">
    <location>
        <begin position="1"/>
        <end position="115"/>
    </location>
</feature>
<protein>
    <submittedName>
        <fullName evidence="2">X-ray repair complementing defective repair in Chinese hamster cells 1, isoform CRA_c</fullName>
    </submittedName>
</protein>
<feature type="compositionally biased region" description="Basic residues" evidence="1">
    <location>
        <begin position="72"/>
        <end position="86"/>
    </location>
</feature>
<evidence type="ECO:0000313" key="3">
    <source>
        <dbReference type="Proteomes" id="UP000234681"/>
    </source>
</evidence>
<dbReference type="EMBL" id="CH473979">
    <property type="protein sequence ID" value="EDM08086.1"/>
    <property type="molecule type" value="Genomic_DNA"/>
</dbReference>
<sequence>MKLPSFPGRSDAPTVPGGSAGCQPGSAELPQPLPSAPCWLTTASHCPDLTQPSFLRGPSPKPRPRQQDPAHPRGHQPQKRPKHHHQDPRTIVTLMGNSQKDGTMGRKILGTPKMN</sequence>
<organism evidence="2 3">
    <name type="scientific">Rattus norvegicus</name>
    <name type="common">Rat</name>
    <dbReference type="NCBI Taxonomy" id="10116"/>
    <lineage>
        <taxon>Eukaryota</taxon>
        <taxon>Metazoa</taxon>
        <taxon>Chordata</taxon>
        <taxon>Craniata</taxon>
        <taxon>Vertebrata</taxon>
        <taxon>Euteleostomi</taxon>
        <taxon>Mammalia</taxon>
        <taxon>Eutheria</taxon>
        <taxon>Euarchontoglires</taxon>
        <taxon>Glires</taxon>
        <taxon>Rodentia</taxon>
        <taxon>Myomorpha</taxon>
        <taxon>Muroidea</taxon>
        <taxon>Muridae</taxon>
        <taxon>Murinae</taxon>
        <taxon>Rattus</taxon>
    </lineage>
</organism>
<proteinExistence type="predicted"/>
<gene>
    <name evidence="2 4" type="primary">Xrcc1</name>
    <name evidence="2" type="ORF">rCG_53740</name>
</gene>
<name>A6J900_RAT</name>
<dbReference type="AlphaFoldDB" id="A6J900"/>
<dbReference type="Proteomes" id="UP000234681">
    <property type="component" value="Chromosome 1"/>
</dbReference>
<evidence type="ECO:0000256" key="1">
    <source>
        <dbReference type="SAM" id="MobiDB-lite"/>
    </source>
</evidence>
<evidence type="ECO:0000313" key="4">
    <source>
        <dbReference type="RGD" id="619823"/>
    </source>
</evidence>